<comment type="function">
    <text evidence="9">CRISPR (clustered regularly interspaced short palindromic repeat), is an adaptive immune system that provides protection against mobile genetic elements (viruses, transposable elements and conjugative plasmids). CRISPR clusters contain sequences complementary to antecedent mobile elements and target invading nucleic acids. CRISPR clusters are transcribed and processed into CRISPR RNA (crRNA). Functions as a ssRNA-specific endoribonuclease. Involved in the integration of spacer DNA into the CRISPR cassette.</text>
</comment>
<keyword evidence="7 9" id="KW-0460">Magnesium</keyword>
<dbReference type="GO" id="GO:0016787">
    <property type="term" value="F:hydrolase activity"/>
    <property type="evidence" value="ECO:0007669"/>
    <property type="project" value="UniProtKB-KW"/>
</dbReference>
<evidence type="ECO:0000256" key="10">
    <source>
        <dbReference type="PIRNR" id="PIRNR032582"/>
    </source>
</evidence>
<dbReference type="GO" id="GO:0004521">
    <property type="term" value="F:RNA endonuclease activity"/>
    <property type="evidence" value="ECO:0007669"/>
    <property type="project" value="UniProtKB-UniRule"/>
</dbReference>
<keyword evidence="4 9" id="KW-0479">Metal-binding</keyword>
<dbReference type="NCBIfam" id="TIGR01573">
    <property type="entry name" value="cas2"/>
    <property type="match status" value="1"/>
</dbReference>
<sequence length="96" mass="10931">MMVLVSYDVATTDSAGAKRLRKVARICTNHGQRVQYSVFECIVDPAQWVVLRQQLIRAIDDAQDSLRFYFLGANWRKRVEHIGAKVAIDQEGPLIL</sequence>
<dbReference type="GO" id="GO:0043571">
    <property type="term" value="P:maintenance of CRISPR repeat elements"/>
    <property type="evidence" value="ECO:0007669"/>
    <property type="project" value="UniProtKB-UniRule"/>
</dbReference>
<dbReference type="HAMAP" id="MF_01471">
    <property type="entry name" value="Cas2"/>
    <property type="match status" value="1"/>
</dbReference>
<evidence type="ECO:0000256" key="4">
    <source>
        <dbReference type="ARBA" id="ARBA00022723"/>
    </source>
</evidence>
<protein>
    <recommendedName>
        <fullName evidence="9">CRISPR-associated endoribonuclease Cas2</fullName>
        <ecNumber evidence="9">3.1.-.-</ecNumber>
    </recommendedName>
</protein>
<evidence type="ECO:0000256" key="9">
    <source>
        <dbReference type="HAMAP-Rule" id="MF_01471"/>
    </source>
</evidence>
<accession>A0A0B5FNK7</accession>
<evidence type="ECO:0000313" key="12">
    <source>
        <dbReference type="Proteomes" id="UP000035036"/>
    </source>
</evidence>
<evidence type="ECO:0000313" key="11">
    <source>
        <dbReference type="EMBL" id="AJF06224.1"/>
    </source>
</evidence>
<dbReference type="KEGG" id="gsb:GSUB_06195"/>
<dbReference type="AlphaFoldDB" id="A0A0B5FNK7"/>
<evidence type="ECO:0000256" key="8">
    <source>
        <dbReference type="ARBA" id="ARBA00023118"/>
    </source>
</evidence>
<comment type="cofactor">
    <cofactor evidence="1 9">
        <name>Mg(2+)</name>
        <dbReference type="ChEBI" id="CHEBI:18420"/>
    </cofactor>
</comment>
<organism evidence="11 12">
    <name type="scientific">Geoalkalibacter subterraneus</name>
    <dbReference type="NCBI Taxonomy" id="483547"/>
    <lineage>
        <taxon>Bacteria</taxon>
        <taxon>Pseudomonadati</taxon>
        <taxon>Thermodesulfobacteriota</taxon>
        <taxon>Desulfuromonadia</taxon>
        <taxon>Desulfuromonadales</taxon>
        <taxon>Geoalkalibacteraceae</taxon>
        <taxon>Geoalkalibacter</taxon>
    </lineage>
</organism>
<dbReference type="CDD" id="cd09725">
    <property type="entry name" value="Cas2_I_II_III"/>
    <property type="match status" value="1"/>
</dbReference>
<dbReference type="SUPFAM" id="SSF143430">
    <property type="entry name" value="TTP0101/SSO1404-like"/>
    <property type="match status" value="1"/>
</dbReference>
<dbReference type="PANTHER" id="PTHR34405">
    <property type="entry name" value="CRISPR-ASSOCIATED ENDORIBONUCLEASE CAS2"/>
    <property type="match status" value="1"/>
</dbReference>
<evidence type="ECO:0000256" key="5">
    <source>
        <dbReference type="ARBA" id="ARBA00022759"/>
    </source>
</evidence>
<keyword evidence="5 9" id="KW-0255">Endonuclease</keyword>
<keyword evidence="12" id="KW-1185">Reference proteome</keyword>
<keyword evidence="6 9" id="KW-0378">Hydrolase</keyword>
<dbReference type="GO" id="GO:0046872">
    <property type="term" value="F:metal ion binding"/>
    <property type="evidence" value="ECO:0007669"/>
    <property type="project" value="UniProtKB-UniRule"/>
</dbReference>
<dbReference type="InterPro" id="IPR019199">
    <property type="entry name" value="Virulence_VapD/CRISPR_Cas2"/>
</dbReference>
<gene>
    <name evidence="9" type="primary">cas2</name>
    <name evidence="11" type="ORF">GSUB_06195</name>
</gene>
<dbReference type="EMBL" id="CP010311">
    <property type="protein sequence ID" value="AJF06224.1"/>
    <property type="molecule type" value="Genomic_DNA"/>
</dbReference>
<dbReference type="RefSeq" id="WP_040199767.1">
    <property type="nucleotide sequence ID" value="NZ_CP010311.1"/>
</dbReference>
<feature type="binding site" evidence="9">
    <location>
        <position position="8"/>
    </location>
    <ligand>
        <name>Mg(2+)</name>
        <dbReference type="ChEBI" id="CHEBI:18420"/>
        <note>catalytic</note>
    </ligand>
</feature>
<dbReference type="Pfam" id="PF09827">
    <property type="entry name" value="CRISPR_Cas2"/>
    <property type="match status" value="1"/>
</dbReference>
<evidence type="ECO:0000256" key="2">
    <source>
        <dbReference type="ARBA" id="ARBA00009959"/>
    </source>
</evidence>
<dbReference type="OrthoDB" id="9798176at2"/>
<dbReference type="HOGENOM" id="CLU_161124_3_1_7"/>
<keyword evidence="8 9" id="KW-0051">Antiviral defense</keyword>
<dbReference type="PIRSF" id="PIRSF032582">
    <property type="entry name" value="Cas2"/>
    <property type="match status" value="1"/>
</dbReference>
<dbReference type="InterPro" id="IPR021127">
    <property type="entry name" value="CRISPR_associated_Cas2"/>
</dbReference>
<evidence type="ECO:0000256" key="1">
    <source>
        <dbReference type="ARBA" id="ARBA00001946"/>
    </source>
</evidence>
<comment type="similarity">
    <text evidence="2 9 10">Belongs to the CRISPR-associated endoribonuclease Cas2 protein family.</text>
</comment>
<evidence type="ECO:0000256" key="6">
    <source>
        <dbReference type="ARBA" id="ARBA00022801"/>
    </source>
</evidence>
<dbReference type="Gene3D" id="3.30.70.240">
    <property type="match status" value="1"/>
</dbReference>
<reference evidence="11 12" key="1">
    <citation type="journal article" date="2015" name="Genome Announc.">
        <title>Genomes of Geoalkalibacter ferrihydriticus Z-0531T and Geoalkalibacter subterraneus Red1T, Two Haloalkaliphilic Metal-Reducing Deltaproteobacteria.</title>
        <authorList>
            <person name="Badalamenti J.P."/>
            <person name="Krajmalnik-Brown R."/>
            <person name="Torres C.I."/>
            <person name="Bond D.R."/>
        </authorList>
    </citation>
    <scope>NUCLEOTIDE SEQUENCE [LARGE SCALE GENOMIC DNA]</scope>
    <source>
        <strain evidence="11 12">Red1</strain>
    </source>
</reference>
<comment type="subunit">
    <text evidence="9">Homodimer, forms a heterotetramer with a Cas1 homodimer.</text>
</comment>
<dbReference type="GO" id="GO:0051607">
    <property type="term" value="P:defense response to virus"/>
    <property type="evidence" value="ECO:0007669"/>
    <property type="project" value="UniProtKB-UniRule"/>
</dbReference>
<name>A0A0B5FNK7_9BACT</name>
<evidence type="ECO:0000256" key="3">
    <source>
        <dbReference type="ARBA" id="ARBA00022722"/>
    </source>
</evidence>
<keyword evidence="3 9" id="KW-0540">Nuclease</keyword>
<dbReference type="Proteomes" id="UP000035036">
    <property type="component" value="Chromosome"/>
</dbReference>
<dbReference type="STRING" id="483547.GSUB_06195"/>
<dbReference type="EC" id="3.1.-.-" evidence="9"/>
<proteinExistence type="inferred from homology"/>
<dbReference type="PANTHER" id="PTHR34405:SF3">
    <property type="entry name" value="CRISPR-ASSOCIATED ENDORIBONUCLEASE CAS2 3"/>
    <property type="match status" value="1"/>
</dbReference>
<evidence type="ECO:0000256" key="7">
    <source>
        <dbReference type="ARBA" id="ARBA00022842"/>
    </source>
</evidence>